<dbReference type="GO" id="GO:0051607">
    <property type="term" value="P:defense response to virus"/>
    <property type="evidence" value="ECO:0007669"/>
    <property type="project" value="UniProtKB-KW"/>
</dbReference>
<feature type="domain" description="Helicase ATP-binding" evidence="17">
    <location>
        <begin position="1"/>
        <end position="95"/>
    </location>
</feature>
<evidence type="ECO:0000259" key="18">
    <source>
        <dbReference type="PROSITE" id="PS51194"/>
    </source>
</evidence>
<keyword evidence="3" id="KW-0930">Antiviral protein</keyword>
<dbReference type="PANTHER" id="PTHR14950:SF37">
    <property type="entry name" value="ENDORIBONUCLEASE DICER"/>
    <property type="match status" value="1"/>
</dbReference>
<keyword evidence="13" id="KW-0464">Manganese</keyword>
<dbReference type="InterPro" id="IPR005034">
    <property type="entry name" value="Dicer_dimerisation"/>
</dbReference>
<dbReference type="PROSITE" id="PS00517">
    <property type="entry name" value="RNASE_3_1"/>
    <property type="match status" value="2"/>
</dbReference>
<keyword evidence="5" id="KW-0677">Repeat</keyword>
<keyword evidence="6" id="KW-0547">Nucleotide-binding</keyword>
<evidence type="ECO:0000256" key="13">
    <source>
        <dbReference type="ARBA" id="ARBA00023211"/>
    </source>
</evidence>
<keyword evidence="10" id="KW-0460">Magnesium</keyword>
<feature type="domain" description="Dicer dsRNA-binding fold" evidence="19">
    <location>
        <begin position="466"/>
        <end position="563"/>
    </location>
</feature>
<dbReference type="PANTHER" id="PTHR14950">
    <property type="entry name" value="DICER-RELATED"/>
    <property type="match status" value="1"/>
</dbReference>
<evidence type="ECO:0000256" key="2">
    <source>
        <dbReference type="ARBA" id="ARBA00001946"/>
    </source>
</evidence>
<reference evidence="20 21" key="1">
    <citation type="submission" date="2015-07" db="EMBL/GenBank/DDBJ databases">
        <title>The genome of the fungus Escovopsis weberi, a specialized disease agent of ant agriculture.</title>
        <authorList>
            <person name="de Man T.J."/>
            <person name="Stajich J.E."/>
            <person name="Kubicek C.P."/>
            <person name="Chenthamara K."/>
            <person name="Atanasova L."/>
            <person name="Druzhinina I.S."/>
            <person name="Birnbaum S."/>
            <person name="Barribeau S.M."/>
            <person name="Teiling C."/>
            <person name="Suen G."/>
            <person name="Currie C."/>
            <person name="Gerardo N.M."/>
        </authorList>
    </citation>
    <scope>NUCLEOTIDE SEQUENCE [LARGE SCALE GENOMIC DNA]</scope>
</reference>
<evidence type="ECO:0000256" key="9">
    <source>
        <dbReference type="ARBA" id="ARBA00022840"/>
    </source>
</evidence>
<dbReference type="InterPro" id="IPR027417">
    <property type="entry name" value="P-loop_NTPase"/>
</dbReference>
<comment type="caution">
    <text evidence="20">The sequence shown here is derived from an EMBL/GenBank/DDBJ whole genome shotgun (WGS) entry which is preliminary data.</text>
</comment>
<evidence type="ECO:0000256" key="6">
    <source>
        <dbReference type="ARBA" id="ARBA00022741"/>
    </source>
</evidence>
<dbReference type="SUPFAM" id="SSF52540">
    <property type="entry name" value="P-loop containing nucleoside triphosphate hydrolases"/>
    <property type="match status" value="1"/>
</dbReference>
<dbReference type="PROSITE" id="PS50142">
    <property type="entry name" value="RNASE_3_2"/>
    <property type="match status" value="3"/>
</dbReference>
<dbReference type="Pfam" id="PF00636">
    <property type="entry name" value="Ribonuclease_3"/>
    <property type="match status" value="2"/>
</dbReference>
<proteinExistence type="inferred from homology"/>
<dbReference type="InterPro" id="IPR014720">
    <property type="entry name" value="dsRBD_dom"/>
</dbReference>
<feature type="domain" description="RNase III" evidence="16">
    <location>
        <begin position="903"/>
        <end position="989"/>
    </location>
</feature>
<gene>
    <name evidence="20" type="ORF">ESCO_001305</name>
</gene>
<comment type="cofactor">
    <cofactor evidence="1">
        <name>Mn(2+)</name>
        <dbReference type="ChEBI" id="CHEBI:29035"/>
    </cofactor>
</comment>
<dbReference type="CDD" id="cd00593">
    <property type="entry name" value="RIBOc"/>
    <property type="match status" value="2"/>
</dbReference>
<dbReference type="SUPFAM" id="SSF54768">
    <property type="entry name" value="dsRNA-binding domain-like"/>
    <property type="match status" value="1"/>
</dbReference>
<dbReference type="Proteomes" id="UP000053831">
    <property type="component" value="Unassembled WGS sequence"/>
</dbReference>
<feature type="domain" description="RNase III" evidence="16">
    <location>
        <begin position="1031"/>
        <end position="1215"/>
    </location>
</feature>
<dbReference type="PROSITE" id="PS51192">
    <property type="entry name" value="HELICASE_ATP_BIND_1"/>
    <property type="match status" value="1"/>
</dbReference>
<dbReference type="PROSITE" id="PS51327">
    <property type="entry name" value="DICER_DSRBF"/>
    <property type="match status" value="1"/>
</dbReference>
<name>A0A0M8MTM5_ESCWE</name>
<comment type="cofactor">
    <cofactor evidence="2">
        <name>Mg(2+)</name>
        <dbReference type="ChEBI" id="CHEBI:18420"/>
    </cofactor>
</comment>
<dbReference type="InterPro" id="IPR014001">
    <property type="entry name" value="Helicase_ATP-bd"/>
</dbReference>
<organism evidence="20 21">
    <name type="scientific">Escovopsis weberi</name>
    <dbReference type="NCBI Taxonomy" id="150374"/>
    <lineage>
        <taxon>Eukaryota</taxon>
        <taxon>Fungi</taxon>
        <taxon>Dikarya</taxon>
        <taxon>Ascomycota</taxon>
        <taxon>Pezizomycotina</taxon>
        <taxon>Sordariomycetes</taxon>
        <taxon>Hypocreomycetidae</taxon>
        <taxon>Hypocreales</taxon>
        <taxon>Hypocreaceae</taxon>
        <taxon>Escovopsis</taxon>
    </lineage>
</organism>
<dbReference type="SMART" id="SM00535">
    <property type="entry name" value="RIBOc"/>
    <property type="match status" value="2"/>
</dbReference>
<dbReference type="PROSITE" id="PS51194">
    <property type="entry name" value="HELICASE_CTER"/>
    <property type="match status" value="1"/>
</dbReference>
<keyword evidence="4" id="KW-0479">Metal-binding</keyword>
<dbReference type="Pfam" id="PF03368">
    <property type="entry name" value="Dicer_dimer"/>
    <property type="match status" value="1"/>
</dbReference>
<dbReference type="GO" id="GO:0004525">
    <property type="term" value="F:ribonuclease III activity"/>
    <property type="evidence" value="ECO:0007669"/>
    <property type="project" value="InterPro"/>
</dbReference>
<dbReference type="InterPro" id="IPR011545">
    <property type="entry name" value="DEAD/DEAH_box_helicase_dom"/>
</dbReference>
<evidence type="ECO:0000259" key="16">
    <source>
        <dbReference type="PROSITE" id="PS50142"/>
    </source>
</evidence>
<feature type="domain" description="DRBM" evidence="15">
    <location>
        <begin position="1246"/>
        <end position="1313"/>
    </location>
</feature>
<dbReference type="GO" id="GO:0030422">
    <property type="term" value="P:siRNA processing"/>
    <property type="evidence" value="ECO:0007669"/>
    <property type="project" value="TreeGrafter"/>
</dbReference>
<evidence type="ECO:0000259" key="15">
    <source>
        <dbReference type="PROSITE" id="PS50137"/>
    </source>
</evidence>
<dbReference type="EMBL" id="LGSR01000020">
    <property type="protein sequence ID" value="KOS19156.1"/>
    <property type="molecule type" value="Genomic_DNA"/>
</dbReference>
<keyword evidence="21" id="KW-1185">Reference proteome</keyword>
<dbReference type="Gene3D" id="1.10.1520.10">
    <property type="entry name" value="Ribonuclease III domain"/>
    <property type="match status" value="2"/>
</dbReference>
<dbReference type="InterPro" id="IPR036389">
    <property type="entry name" value="RNase_III_sf"/>
</dbReference>
<dbReference type="InterPro" id="IPR038248">
    <property type="entry name" value="Dicer_dimer_sf"/>
</dbReference>
<evidence type="ECO:0000256" key="3">
    <source>
        <dbReference type="ARBA" id="ARBA00022721"/>
    </source>
</evidence>
<feature type="domain" description="Helicase C-terminal" evidence="18">
    <location>
        <begin position="270"/>
        <end position="449"/>
    </location>
</feature>
<dbReference type="GO" id="GO:0004386">
    <property type="term" value="F:helicase activity"/>
    <property type="evidence" value="ECO:0007669"/>
    <property type="project" value="UniProtKB-KW"/>
</dbReference>
<evidence type="ECO:0000313" key="20">
    <source>
        <dbReference type="EMBL" id="KOS19156.1"/>
    </source>
</evidence>
<evidence type="ECO:0000256" key="1">
    <source>
        <dbReference type="ARBA" id="ARBA00001936"/>
    </source>
</evidence>
<dbReference type="Gene3D" id="3.30.160.380">
    <property type="entry name" value="Dicer dimerisation domain"/>
    <property type="match status" value="1"/>
</dbReference>
<evidence type="ECO:0000313" key="21">
    <source>
        <dbReference type="Proteomes" id="UP000053831"/>
    </source>
</evidence>
<dbReference type="GO" id="GO:0005634">
    <property type="term" value="C:nucleus"/>
    <property type="evidence" value="ECO:0007669"/>
    <property type="project" value="TreeGrafter"/>
</dbReference>
<evidence type="ECO:0000256" key="4">
    <source>
        <dbReference type="ARBA" id="ARBA00022723"/>
    </source>
</evidence>
<dbReference type="InterPro" id="IPR000999">
    <property type="entry name" value="RNase_III_dom"/>
</dbReference>
<protein>
    <submittedName>
        <fullName evidence="20">Dicer-like protein 2</fullName>
    </submittedName>
</protein>
<dbReference type="SMART" id="SM00490">
    <property type="entry name" value="HELICc"/>
    <property type="match status" value="1"/>
</dbReference>
<comment type="similarity">
    <text evidence="14">Belongs to the helicase family. Dicer subfamily.</text>
</comment>
<dbReference type="SUPFAM" id="SSF69065">
    <property type="entry name" value="RNase III domain-like"/>
    <property type="match status" value="2"/>
</dbReference>
<dbReference type="OrthoDB" id="416741at2759"/>
<dbReference type="Pfam" id="PF00271">
    <property type="entry name" value="Helicase_C"/>
    <property type="match status" value="1"/>
</dbReference>
<feature type="domain" description="RNase III" evidence="16">
    <location>
        <begin position="809"/>
        <end position="872"/>
    </location>
</feature>
<keyword evidence="11 14" id="KW-0694">RNA-binding</keyword>
<accession>A0A0M8MTM5</accession>
<keyword evidence="8" id="KW-0347">Helicase</keyword>
<evidence type="ECO:0000256" key="11">
    <source>
        <dbReference type="ARBA" id="ARBA00022884"/>
    </source>
</evidence>
<evidence type="ECO:0000259" key="19">
    <source>
        <dbReference type="PROSITE" id="PS51327"/>
    </source>
</evidence>
<evidence type="ECO:0000256" key="12">
    <source>
        <dbReference type="ARBA" id="ARBA00023118"/>
    </source>
</evidence>
<evidence type="ECO:0000256" key="5">
    <source>
        <dbReference type="ARBA" id="ARBA00022737"/>
    </source>
</evidence>
<dbReference type="Pfam" id="PF00270">
    <property type="entry name" value="DEAD"/>
    <property type="match status" value="1"/>
</dbReference>
<keyword evidence="7" id="KW-0378">Hydrolase</keyword>
<evidence type="ECO:0000259" key="17">
    <source>
        <dbReference type="PROSITE" id="PS51192"/>
    </source>
</evidence>
<keyword evidence="9" id="KW-0067">ATP-binding</keyword>
<evidence type="ECO:0000256" key="14">
    <source>
        <dbReference type="PROSITE-ProRule" id="PRU00657"/>
    </source>
</evidence>
<dbReference type="Gene3D" id="3.40.50.300">
    <property type="entry name" value="P-loop containing nucleotide triphosphate hydrolases"/>
    <property type="match status" value="2"/>
</dbReference>
<dbReference type="GO" id="GO:0046872">
    <property type="term" value="F:metal ion binding"/>
    <property type="evidence" value="ECO:0007669"/>
    <property type="project" value="UniProtKB-KW"/>
</dbReference>
<dbReference type="GO" id="GO:0050688">
    <property type="term" value="P:regulation of defense response to virus"/>
    <property type="evidence" value="ECO:0007669"/>
    <property type="project" value="UniProtKB-KW"/>
</dbReference>
<evidence type="ECO:0000256" key="7">
    <source>
        <dbReference type="ARBA" id="ARBA00022801"/>
    </source>
</evidence>
<dbReference type="PROSITE" id="PS50137">
    <property type="entry name" value="DS_RBD"/>
    <property type="match status" value="1"/>
</dbReference>
<sequence>MKLITSQINVDTWDEHVWEVVLNGTNIIVSTYQVLLDALTHAFISMSRLSLLVFDEAHNCIGKNPGQKVMMDHYRPSKLARRSVPAILGLTATPSIRSNVQDLEKLETSMDARCISPTIHRDELLKCVRRPRLKYITYVPGDLVSTSTMRSLHDVFRNMDIRQDPYILKLRANLTERNKRELAQAITKNNTYSQDQMRKLCSRSMELCRQLGTWAADLYIAKVVENLLGRIDGGDDFFDKFINEEKKYLANTLRQVVVEPTPDVPRQAKDLSDKVRLLMQELLSADPSVMGIIFVQERVMVSMLLEVLRSNEAIRERYRIGTMVGTSNNSNRKKDLYDVPGNADIKSLEEFRFERLNLLIATSVLEEGIDVRACNLVICFDSPLTPKSFIQRRGRARMTDSQLVLFAESAPRKVSDWESLELEMKQLYEDQEREIRRLERIEDSEGSSEMYYIVPASGARLDFDNAKSHLDHFCSVLSKHEYVDSRPDYIITRVADTTPAMLSAAVLLPSFVPASLRRAESSRPWLSEKNATKDAAFQAYVALHRAGLVNDHLLPLKLEEPAGIEGRAAELTVEPQLNPWVAAAPAWMDPADKWRYSLSCVDGFGQPMGNFEIVLPVWLNRPRPITMFMDRNSRWELRISEGMPLLHVDLNSIPDHTSTLLALHFAHRWPVDHQRNHVIRVFAPNTVLSMDQIGAGALDPDSEDIKQGRYLIRDPRSNFSPFLYQNLIPSKPLISDVKKRWDFDWDNAPSDVPYLSLSPWTKRTDFLHPMIGDASKEMPSSKQYAAVLPLTWATVDTISVRYTQFGMLIPSLLHKLEVMLVAKELAKTLLEPVEISNLDLVLEAICAPGAGEPVCYEKLEFLGDSILKFCTSILALSQSEWPSFFSPFTGYGLDKETDSHTDPDFPEGYLSQYRDRLVANSRLSRANIEKGLAKFIITRSFTGHRWRPLYLDTYLPGGDFAAEADRKISTKTLADVVEALIGAAYLDGHLPKALKCITVFLGEDCNWSSVLRGHETLFNMASDKEALPAVLAPLEQLVGYAFRRKALLIEAVTHASYIADTGNRSYERLEFLGDAVLDYIIVTRVFESNPRMPHYEMHTLKTAMVNGDFIAFMTMEHGLRTTDSVVEADAATGKARISSEDSCTYLWKFMRHALLSIGLEQKETVGRHRNTRESILRVMTTGGHYPWDLLAHLQAKKFYSDLFEALLGAVWIDSGGSIDVCRAVVARFGILDYLDRILRDGVCCLHPKERLNRLTSSESITYQVDVRERSTGEREFVCAVTVGERLVVTVDDGLNREEVQTKAAHAAVEVLMAERASR</sequence>
<keyword evidence="12" id="KW-0051">Antiviral defense</keyword>
<evidence type="ECO:0000256" key="8">
    <source>
        <dbReference type="ARBA" id="ARBA00022806"/>
    </source>
</evidence>
<dbReference type="GO" id="GO:0003723">
    <property type="term" value="F:RNA binding"/>
    <property type="evidence" value="ECO:0007669"/>
    <property type="project" value="UniProtKB-UniRule"/>
</dbReference>
<evidence type="ECO:0000256" key="10">
    <source>
        <dbReference type="ARBA" id="ARBA00022842"/>
    </source>
</evidence>
<dbReference type="GO" id="GO:0005524">
    <property type="term" value="F:ATP binding"/>
    <property type="evidence" value="ECO:0007669"/>
    <property type="project" value="UniProtKB-KW"/>
</dbReference>
<dbReference type="InterPro" id="IPR001650">
    <property type="entry name" value="Helicase_C-like"/>
</dbReference>
<dbReference type="STRING" id="150374.A0A0M8MTM5"/>
<dbReference type="GO" id="GO:0005737">
    <property type="term" value="C:cytoplasm"/>
    <property type="evidence" value="ECO:0007669"/>
    <property type="project" value="TreeGrafter"/>
</dbReference>